<proteinExistence type="inferred from homology"/>
<dbReference type="Pfam" id="PF02633">
    <property type="entry name" value="Creatininase"/>
    <property type="match status" value="1"/>
</dbReference>
<organism evidence="6 7">
    <name type="scientific">Thermanaerosceptrum fracticalcis</name>
    <dbReference type="NCBI Taxonomy" id="1712410"/>
    <lineage>
        <taxon>Bacteria</taxon>
        <taxon>Bacillati</taxon>
        <taxon>Bacillota</taxon>
        <taxon>Clostridia</taxon>
        <taxon>Eubacteriales</taxon>
        <taxon>Peptococcaceae</taxon>
        <taxon>Thermanaerosceptrum</taxon>
    </lineage>
</organism>
<dbReference type="InterPro" id="IPR003785">
    <property type="entry name" value="Creatininase/forma_Hydrolase"/>
</dbReference>
<evidence type="ECO:0000256" key="2">
    <source>
        <dbReference type="ARBA" id="ARBA00022723"/>
    </source>
</evidence>
<dbReference type="Proteomes" id="UP000515847">
    <property type="component" value="Chromosome"/>
</dbReference>
<comment type="similarity">
    <text evidence="5">Belongs to the creatininase superfamily.</text>
</comment>
<dbReference type="KEGG" id="tfr:BR63_06875"/>
<dbReference type="EMBL" id="CP045798">
    <property type="protein sequence ID" value="QNB46065.1"/>
    <property type="molecule type" value="Genomic_DNA"/>
</dbReference>
<keyword evidence="3" id="KW-0378">Hydrolase</keyword>
<evidence type="ECO:0000256" key="5">
    <source>
        <dbReference type="ARBA" id="ARBA00024029"/>
    </source>
</evidence>
<dbReference type="GO" id="GO:0046872">
    <property type="term" value="F:metal ion binding"/>
    <property type="evidence" value="ECO:0007669"/>
    <property type="project" value="UniProtKB-KW"/>
</dbReference>
<evidence type="ECO:0000256" key="3">
    <source>
        <dbReference type="ARBA" id="ARBA00022801"/>
    </source>
</evidence>
<evidence type="ECO:0000313" key="7">
    <source>
        <dbReference type="Proteomes" id="UP000515847"/>
    </source>
</evidence>
<dbReference type="PANTHER" id="PTHR35005">
    <property type="entry name" value="3-DEHYDRO-SCYLLO-INOSOSE HYDROLASE"/>
    <property type="match status" value="1"/>
</dbReference>
<name>A0A7G6E1W1_THEFR</name>
<accession>A0A7G6E1W1</accession>
<dbReference type="InterPro" id="IPR024087">
    <property type="entry name" value="Creatininase-like_sf"/>
</dbReference>
<gene>
    <name evidence="6" type="ORF">BR63_06875</name>
</gene>
<evidence type="ECO:0000256" key="1">
    <source>
        <dbReference type="ARBA" id="ARBA00001947"/>
    </source>
</evidence>
<keyword evidence="2" id="KW-0479">Metal-binding</keyword>
<dbReference type="OrthoDB" id="9801445at2"/>
<evidence type="ECO:0000313" key="6">
    <source>
        <dbReference type="EMBL" id="QNB46065.1"/>
    </source>
</evidence>
<comment type="cofactor">
    <cofactor evidence="1">
        <name>Zn(2+)</name>
        <dbReference type="ChEBI" id="CHEBI:29105"/>
    </cofactor>
</comment>
<dbReference type="PANTHER" id="PTHR35005:SF1">
    <property type="entry name" value="2-AMINO-5-FORMYLAMINO-6-RIBOSYLAMINOPYRIMIDIN-4(3H)-ONE 5'-MONOPHOSPHATE DEFORMYLASE"/>
    <property type="match status" value="1"/>
</dbReference>
<dbReference type="SUPFAM" id="SSF102215">
    <property type="entry name" value="Creatininase"/>
    <property type="match status" value="1"/>
</dbReference>
<reference evidence="6 7" key="1">
    <citation type="journal article" date="2019" name="Front. Microbiol.">
        <title>Thermoanaerosceptrum fracticalcis gen. nov. sp. nov., a Novel Fumarate-Fermenting Microorganism From a Deep Fractured Carbonate Aquifer of the US Great Basin.</title>
        <authorList>
            <person name="Hamilton-Brehm S.D."/>
            <person name="Stewart L.E."/>
            <person name="Zavarin M."/>
            <person name="Caldwell M."/>
            <person name="Lawson P.A."/>
            <person name="Onstott T.C."/>
            <person name="Grzymski J."/>
            <person name="Neveux I."/>
            <person name="Lollar B.S."/>
            <person name="Russell C.E."/>
            <person name="Moser D.P."/>
        </authorList>
    </citation>
    <scope>NUCLEOTIDE SEQUENCE [LARGE SCALE GENOMIC DNA]</scope>
    <source>
        <strain evidence="6 7">DRI-13</strain>
    </source>
</reference>
<sequence>MNVWLQENSWDEVEVLKEKSGGVIVIPVGSTEQHGSHLPLGTDTMVAMMLAEDAAKKTGIPVAPPLWFGWSPHHMVLPGTITLRPEVLIEVLYDVIESLSKHGFQKFVVINGHRIVNIPWMQISAERAQRVLGVKVVLFDPAYMSKEIVPQLGYGPVGHSEEIETSHMLYKHPHLVHLEKAQDNPVQKHELYSVDPAYPGDTLCYVPSTIKDMHKSVDAAGGTTGIPSKSSKEKGQIYHDHVVDNLVKVIERLKI</sequence>
<keyword evidence="7" id="KW-1185">Reference proteome</keyword>
<dbReference type="GO" id="GO:0016811">
    <property type="term" value="F:hydrolase activity, acting on carbon-nitrogen (but not peptide) bonds, in linear amides"/>
    <property type="evidence" value="ECO:0007669"/>
    <property type="project" value="TreeGrafter"/>
</dbReference>
<dbReference type="RefSeq" id="WP_034425805.1">
    <property type="nucleotide sequence ID" value="NZ_CP045798.1"/>
</dbReference>
<protein>
    <submittedName>
        <fullName evidence="6">Creatininase family protein</fullName>
    </submittedName>
</protein>
<dbReference type="AlphaFoldDB" id="A0A7G6E1W1"/>
<evidence type="ECO:0000256" key="4">
    <source>
        <dbReference type="ARBA" id="ARBA00022833"/>
    </source>
</evidence>
<keyword evidence="4" id="KW-0862">Zinc</keyword>
<dbReference type="GO" id="GO:0009231">
    <property type="term" value="P:riboflavin biosynthetic process"/>
    <property type="evidence" value="ECO:0007669"/>
    <property type="project" value="TreeGrafter"/>
</dbReference>
<dbReference type="Gene3D" id="3.40.50.10310">
    <property type="entry name" value="Creatininase"/>
    <property type="match status" value="1"/>
</dbReference>